<evidence type="ECO:0000313" key="10">
    <source>
        <dbReference type="EMBL" id="KAG6484100.1"/>
    </source>
</evidence>
<feature type="active site" description="Nucleophile" evidence="7">
    <location>
        <position position="94"/>
    </location>
</feature>
<organism evidence="10 11">
    <name type="scientific">Zingiber officinale</name>
    <name type="common">Ginger</name>
    <name type="synonym">Amomum zingiber</name>
    <dbReference type="NCBI Taxonomy" id="94328"/>
    <lineage>
        <taxon>Eukaryota</taxon>
        <taxon>Viridiplantae</taxon>
        <taxon>Streptophyta</taxon>
        <taxon>Embryophyta</taxon>
        <taxon>Tracheophyta</taxon>
        <taxon>Spermatophyta</taxon>
        <taxon>Magnoliopsida</taxon>
        <taxon>Liliopsida</taxon>
        <taxon>Zingiberales</taxon>
        <taxon>Zingiberaceae</taxon>
        <taxon>Zingiber</taxon>
    </lineage>
</organism>
<comment type="function">
    <text evidence="8">Lipolytic acyl hydrolase (LAH).</text>
</comment>
<feature type="short sequence motif" description="GXSXG" evidence="7">
    <location>
        <begin position="92"/>
        <end position="96"/>
    </location>
</feature>
<dbReference type="Proteomes" id="UP000734854">
    <property type="component" value="Unassembled WGS sequence"/>
</dbReference>
<dbReference type="InterPro" id="IPR002641">
    <property type="entry name" value="PNPLA_dom"/>
</dbReference>
<evidence type="ECO:0000259" key="9">
    <source>
        <dbReference type="PROSITE" id="PS51635"/>
    </source>
</evidence>
<evidence type="ECO:0000256" key="5">
    <source>
        <dbReference type="ARBA" id="ARBA00023098"/>
    </source>
</evidence>
<dbReference type="Pfam" id="PF01734">
    <property type="entry name" value="Patatin"/>
    <property type="match status" value="1"/>
</dbReference>
<dbReference type="EC" id="3.1.1.-" evidence="8"/>
<comment type="caution">
    <text evidence="10">The sequence shown here is derived from an EMBL/GenBank/DDBJ whole genome shotgun (WGS) entry which is preliminary data.</text>
</comment>
<evidence type="ECO:0000256" key="4">
    <source>
        <dbReference type="ARBA" id="ARBA00022963"/>
    </source>
</evidence>
<evidence type="ECO:0000256" key="2">
    <source>
        <dbReference type="ARBA" id="ARBA00022801"/>
    </source>
</evidence>
<comment type="similarity">
    <text evidence="1 8">Belongs to the patatin family.</text>
</comment>
<dbReference type="GO" id="GO:0006952">
    <property type="term" value="P:defense response"/>
    <property type="evidence" value="ECO:0007669"/>
    <property type="project" value="UniProtKB-KW"/>
</dbReference>
<evidence type="ECO:0000313" key="11">
    <source>
        <dbReference type="Proteomes" id="UP000734854"/>
    </source>
</evidence>
<sequence>MNSSYIRVRKYILSLKNKNNHIYTMASSGTDPAISDSKPPPSLGKRITVLSIDGGGVRGLIPATIIDFLESELQKLDGPDARIADYFDVISGTSTGGLVATMLAAPGENNKPLFAAKDIVQFYLDHSPKIFPQQSSALNFVGALAGPKYNGKYLRSKIQELLGTTKLSQTLTNIVIPTFDIKISQPIIFSSYETEKNPLKNALLSDICISTSAAPTYLPGHYFETQDDQGTTKRFNLIDGGVAANNPTLSAMSQVTKQILKSNTDFDSYEPVDYSRFLVLSIGTGTPKKAENYSAQMSARWGLLGWLYNGGNTPIIDIFSQASSEMVDIHLAHVFEAHDSEDRYLRIQDDTLTGDSTSVDKSTEKNLQNLLEIGKKLLEKPVSRVNLETGHSEPVVDGKGGTTSNRDRLVYFAKKLSNEKKRRQENLASVA</sequence>
<dbReference type="PROSITE" id="PS51635">
    <property type="entry name" value="PNPLA"/>
    <property type="match status" value="1"/>
</dbReference>
<dbReference type="PANTHER" id="PTHR32176:SF103">
    <property type="entry name" value="OS08G0376550 PROTEIN"/>
    <property type="match status" value="1"/>
</dbReference>
<name>A0A8J5FHA3_ZINOF</name>
<evidence type="ECO:0000256" key="3">
    <source>
        <dbReference type="ARBA" id="ARBA00022821"/>
    </source>
</evidence>
<gene>
    <name evidence="10" type="ORF">ZIOFF_060894</name>
</gene>
<keyword evidence="3" id="KW-0611">Plant defense</keyword>
<keyword evidence="5 7" id="KW-0443">Lipid metabolism</keyword>
<comment type="domain">
    <text evidence="8">The nitrogen atoms of the two glycine residues in the GGXR motif define the oxyanion hole, and stabilize the oxyanion that forms during the nucleophilic attack by the catalytic serine during substrate cleavage.</text>
</comment>
<evidence type="ECO:0000256" key="1">
    <source>
        <dbReference type="ARBA" id="ARBA00010240"/>
    </source>
</evidence>
<keyword evidence="11" id="KW-1185">Reference proteome</keyword>
<dbReference type="EMBL" id="JACMSC010000016">
    <property type="protein sequence ID" value="KAG6484100.1"/>
    <property type="molecule type" value="Genomic_DNA"/>
</dbReference>
<dbReference type="GO" id="GO:0016042">
    <property type="term" value="P:lipid catabolic process"/>
    <property type="evidence" value="ECO:0007669"/>
    <property type="project" value="UniProtKB-UniRule"/>
</dbReference>
<keyword evidence="4 7" id="KW-0442">Lipid degradation</keyword>
<feature type="short sequence motif" description="DGA/G" evidence="7">
    <location>
        <begin position="239"/>
        <end position="241"/>
    </location>
</feature>
<dbReference type="AlphaFoldDB" id="A0A8J5FHA3"/>
<feature type="domain" description="PNPLA" evidence="9">
    <location>
        <begin position="50"/>
        <end position="252"/>
    </location>
</feature>
<dbReference type="GO" id="GO:0004620">
    <property type="term" value="F:phospholipase activity"/>
    <property type="evidence" value="ECO:0007669"/>
    <property type="project" value="TreeGrafter"/>
</dbReference>
<dbReference type="CDD" id="cd07214">
    <property type="entry name" value="Pat17_isozyme_like"/>
    <property type="match status" value="1"/>
</dbReference>
<reference evidence="10 11" key="1">
    <citation type="submission" date="2020-08" db="EMBL/GenBank/DDBJ databases">
        <title>Plant Genome Project.</title>
        <authorList>
            <person name="Zhang R.-G."/>
        </authorList>
    </citation>
    <scope>NUCLEOTIDE SEQUENCE [LARGE SCALE GENOMIC DNA]</scope>
    <source>
        <tissue evidence="10">Rhizome</tissue>
    </source>
</reference>
<dbReference type="InterPro" id="IPR016035">
    <property type="entry name" value="Acyl_Trfase/lysoPLipase"/>
</dbReference>
<accession>A0A8J5FHA3</accession>
<comment type="function">
    <text evidence="6">Possesses non-specific lipolytic acyl hydrolase (LAH) activity. Hydrolyzes phospholipids as well as galactolipids. May play a role in disease resistance.</text>
</comment>
<evidence type="ECO:0000256" key="8">
    <source>
        <dbReference type="RuleBase" id="RU361262"/>
    </source>
</evidence>
<dbReference type="SUPFAM" id="SSF52151">
    <property type="entry name" value="FabD/lysophospholipase-like"/>
    <property type="match status" value="1"/>
</dbReference>
<dbReference type="Gene3D" id="3.40.1090.10">
    <property type="entry name" value="Cytosolic phospholipase A2 catalytic domain"/>
    <property type="match status" value="1"/>
</dbReference>
<feature type="active site" description="Proton acceptor" evidence="7">
    <location>
        <position position="239"/>
    </location>
</feature>
<feature type="short sequence motif" description="GXGXXG" evidence="7">
    <location>
        <begin position="54"/>
        <end position="59"/>
    </location>
</feature>
<dbReference type="PANTHER" id="PTHR32176">
    <property type="entry name" value="XYLOSE ISOMERASE"/>
    <property type="match status" value="1"/>
</dbReference>
<evidence type="ECO:0000256" key="7">
    <source>
        <dbReference type="PROSITE-ProRule" id="PRU01161"/>
    </source>
</evidence>
<dbReference type="GO" id="GO:0047372">
    <property type="term" value="F:monoacylglycerol lipase activity"/>
    <property type="evidence" value="ECO:0007669"/>
    <property type="project" value="TreeGrafter"/>
</dbReference>
<evidence type="ECO:0000256" key="6">
    <source>
        <dbReference type="ARBA" id="ARBA00025642"/>
    </source>
</evidence>
<proteinExistence type="inferred from homology"/>
<dbReference type="FunFam" id="3.40.1090.10:FF:000005">
    <property type="entry name" value="Patatin"/>
    <property type="match status" value="1"/>
</dbReference>
<protein>
    <recommendedName>
        <fullName evidence="8">Patatin</fullName>
        <ecNumber evidence="8">3.1.1.-</ecNumber>
    </recommendedName>
</protein>
<keyword evidence="2 7" id="KW-0378">Hydrolase</keyword>